<evidence type="ECO:0000313" key="3">
    <source>
        <dbReference type="Proteomes" id="UP000177309"/>
    </source>
</evidence>
<dbReference type="SMART" id="SM00748">
    <property type="entry name" value="HEPN"/>
    <property type="match status" value="1"/>
</dbReference>
<dbReference type="Pfam" id="PF05168">
    <property type="entry name" value="HEPN"/>
    <property type="match status" value="1"/>
</dbReference>
<evidence type="ECO:0000313" key="2">
    <source>
        <dbReference type="EMBL" id="OGC33635.1"/>
    </source>
</evidence>
<name>A0A1F4TLP9_UNCSA</name>
<reference evidence="2 3" key="1">
    <citation type="journal article" date="2016" name="Nat. Commun.">
        <title>Thousands of microbial genomes shed light on interconnected biogeochemical processes in an aquifer system.</title>
        <authorList>
            <person name="Anantharaman K."/>
            <person name="Brown C.T."/>
            <person name="Hug L.A."/>
            <person name="Sharon I."/>
            <person name="Castelle C.J."/>
            <person name="Probst A.J."/>
            <person name="Thomas B.C."/>
            <person name="Singh A."/>
            <person name="Wilkins M.J."/>
            <person name="Karaoz U."/>
            <person name="Brodie E.L."/>
            <person name="Williams K.H."/>
            <person name="Hubbard S.S."/>
            <person name="Banfield J.F."/>
        </authorList>
    </citation>
    <scope>NUCLEOTIDE SEQUENCE [LARGE SCALE GENOMIC DNA]</scope>
</reference>
<dbReference type="Proteomes" id="UP000177309">
    <property type="component" value="Unassembled WGS sequence"/>
</dbReference>
<evidence type="ECO:0000259" key="1">
    <source>
        <dbReference type="PROSITE" id="PS50910"/>
    </source>
</evidence>
<organism evidence="2 3">
    <name type="scientific">candidate division WOR-1 bacterium RIFOXYC2_FULL_41_25</name>
    <dbReference type="NCBI Taxonomy" id="1802586"/>
    <lineage>
        <taxon>Bacteria</taxon>
        <taxon>Bacillati</taxon>
        <taxon>Saganbacteria</taxon>
    </lineage>
</organism>
<dbReference type="InterPro" id="IPR007842">
    <property type="entry name" value="HEPN_dom"/>
</dbReference>
<accession>A0A1F4TLP9</accession>
<comment type="caution">
    <text evidence="2">The sequence shown here is derived from an EMBL/GenBank/DDBJ whole genome shotgun (WGS) entry which is preliminary data.</text>
</comment>
<gene>
    <name evidence="2" type="ORF">A2462_02170</name>
</gene>
<dbReference type="AlphaFoldDB" id="A0A1F4TLP9"/>
<dbReference type="SUPFAM" id="SSF81593">
    <property type="entry name" value="Nucleotidyltransferase substrate binding subunit/domain"/>
    <property type="match status" value="1"/>
</dbReference>
<dbReference type="Gene3D" id="1.20.120.330">
    <property type="entry name" value="Nucleotidyltransferases domain 2"/>
    <property type="match status" value="1"/>
</dbReference>
<sequence>MNAEIEKEKADILKEWEQRAADDLESAEILLRESDNYDISAYHAHQAIEKIIKFRLLKCAQAFKFIHDINSLFKQLPEAKNCADLFDKISYVNFLYPRLRYPTGDKITREQAERCLVIAKEIFSWVKTLQ</sequence>
<feature type="domain" description="HEPN" evidence="1">
    <location>
        <begin position="18"/>
        <end position="122"/>
    </location>
</feature>
<dbReference type="PROSITE" id="PS50910">
    <property type="entry name" value="HEPN"/>
    <property type="match status" value="1"/>
</dbReference>
<dbReference type="EMBL" id="MEUI01000030">
    <property type="protein sequence ID" value="OGC33635.1"/>
    <property type="molecule type" value="Genomic_DNA"/>
</dbReference>
<proteinExistence type="predicted"/>
<protein>
    <recommendedName>
        <fullName evidence="1">HEPN domain-containing protein</fullName>
    </recommendedName>
</protein>